<evidence type="ECO:0000313" key="1">
    <source>
        <dbReference type="EMBL" id="CAD9680086.1"/>
    </source>
</evidence>
<organism evidence="1">
    <name type="scientific">Rhizochromulina marina</name>
    <dbReference type="NCBI Taxonomy" id="1034831"/>
    <lineage>
        <taxon>Eukaryota</taxon>
        <taxon>Sar</taxon>
        <taxon>Stramenopiles</taxon>
        <taxon>Ochrophyta</taxon>
        <taxon>Dictyochophyceae</taxon>
        <taxon>Rhizochromulinales</taxon>
        <taxon>Rhizochromulina</taxon>
    </lineage>
</organism>
<protein>
    <submittedName>
        <fullName evidence="1">Uncharacterized protein</fullName>
    </submittedName>
</protein>
<dbReference type="EMBL" id="HBHJ01011930">
    <property type="protein sequence ID" value="CAD9680086.1"/>
    <property type="molecule type" value="Transcribed_RNA"/>
</dbReference>
<gene>
    <name evidence="1" type="ORF">RMAR1173_LOCUS7780</name>
</gene>
<proteinExistence type="predicted"/>
<dbReference type="AlphaFoldDB" id="A0A7S2RTG7"/>
<accession>A0A7S2RTG7</accession>
<sequence>MPSRKVIIDDLAQRKKKNTTTTIDFSGFGDAPTAKDWASNAQIGQRDLVPEKLKELQPTAAEREEQRQRKIKFKFHGQISLGSDAPMYHSSSTLPKFSPEEMKLGQGKLDDGLAKMIKTSKIDFAFNQPGGLQPKDFTSTLRSIAAPIRDVSEILAERERARLMKKELTKNQYSLKYDNAPPSSSWRTTLTDAMVHDPKAAIGARGAEAAELKKHLQKHHFEYGREKTVYLTSMQAGNNILLDAPRDPKADKERALNLKRQLVTSRLEIGFQSDYM</sequence>
<name>A0A7S2RTG7_9STRA</name>
<reference evidence="1" key="1">
    <citation type="submission" date="2021-01" db="EMBL/GenBank/DDBJ databases">
        <authorList>
            <person name="Corre E."/>
            <person name="Pelletier E."/>
            <person name="Niang G."/>
            <person name="Scheremetjew M."/>
            <person name="Finn R."/>
            <person name="Kale V."/>
            <person name="Holt S."/>
            <person name="Cochrane G."/>
            <person name="Meng A."/>
            <person name="Brown T."/>
            <person name="Cohen L."/>
        </authorList>
    </citation>
    <scope>NUCLEOTIDE SEQUENCE</scope>
    <source>
        <strain evidence="1">CCMP1243</strain>
    </source>
</reference>